<evidence type="ECO:0000256" key="1">
    <source>
        <dbReference type="SAM" id="Phobius"/>
    </source>
</evidence>
<comment type="caution">
    <text evidence="2">The sequence shown here is derived from an EMBL/GenBank/DDBJ whole genome shotgun (WGS) entry which is preliminary data.</text>
</comment>
<dbReference type="RefSeq" id="WP_108991111.1">
    <property type="nucleotide sequence ID" value="NZ_BDQX01000011.1"/>
</dbReference>
<accession>A0A2R5EGF0</accession>
<gene>
    <name evidence="2" type="ORF">PAT3040_00126</name>
</gene>
<keyword evidence="3" id="KW-1185">Reference proteome</keyword>
<organism evidence="2 3">
    <name type="scientific">Paenibacillus agaridevorans</name>
    <dbReference type="NCBI Taxonomy" id="171404"/>
    <lineage>
        <taxon>Bacteria</taxon>
        <taxon>Bacillati</taxon>
        <taxon>Bacillota</taxon>
        <taxon>Bacilli</taxon>
        <taxon>Bacillales</taxon>
        <taxon>Paenibacillaceae</taxon>
        <taxon>Paenibacillus</taxon>
    </lineage>
</organism>
<dbReference type="EMBL" id="BDQX01000011">
    <property type="protein sequence ID" value="GBG05642.1"/>
    <property type="molecule type" value="Genomic_DNA"/>
</dbReference>
<keyword evidence="1" id="KW-0812">Transmembrane</keyword>
<feature type="transmembrane region" description="Helical" evidence="1">
    <location>
        <begin position="12"/>
        <end position="30"/>
    </location>
</feature>
<dbReference type="Proteomes" id="UP000245202">
    <property type="component" value="Unassembled WGS sequence"/>
</dbReference>
<dbReference type="AlphaFoldDB" id="A0A2R5EGF0"/>
<evidence type="ECO:0008006" key="4">
    <source>
        <dbReference type="Google" id="ProtNLM"/>
    </source>
</evidence>
<dbReference type="SUPFAM" id="SSF48371">
    <property type="entry name" value="ARM repeat"/>
    <property type="match status" value="1"/>
</dbReference>
<sequence>MIITVEEIVYIYIGVCISMLIFNVFIIFFRKSQYKRFKTRTQDISKLIDVQLEHIARKQPIKRTIQIKLNKMLTAPNKLMAFHEAIEAALEQDAVVVQQYLLLSRPLFGSLAVKYMQKDDIRKAYFAYLMSRYKVCKDIEQDEIINSMLQLIDTKSAYCRENALKALYSFGNEKNVLSAIMLINKNEIFHHEKLLSDGLLSFEGDKARLGALLWEHFNEFNNDIQVSIVKFLHAVSDQFKEELYSLLIRQETNKEVKVAIIRYYGKYVYEPMYHFLHTTLTEASDDWEIIAISATVIRAYPTPASIEALKIAMHHSNWYIRFNAAETLNALRKNYNELASIYNGTDRFARDMLLYQDQRTRIKAQAQQQEAVRV</sequence>
<name>A0A2R5EGF0_9BACL</name>
<dbReference type="InterPro" id="IPR016024">
    <property type="entry name" value="ARM-type_fold"/>
</dbReference>
<keyword evidence="1" id="KW-0472">Membrane</keyword>
<proteinExistence type="predicted"/>
<evidence type="ECO:0000313" key="3">
    <source>
        <dbReference type="Proteomes" id="UP000245202"/>
    </source>
</evidence>
<protein>
    <recommendedName>
        <fullName evidence="4">HEAT repeat domain-containing protein</fullName>
    </recommendedName>
</protein>
<evidence type="ECO:0000313" key="2">
    <source>
        <dbReference type="EMBL" id="GBG05642.1"/>
    </source>
</evidence>
<reference evidence="2 3" key="1">
    <citation type="submission" date="2017-08" db="EMBL/GenBank/DDBJ databases">
        <title>Substantial Increase in Enzyme Production by Combined Drug-Resistance Mutations in Paenibacillus agaridevorans.</title>
        <authorList>
            <person name="Tanaka Y."/>
            <person name="Funane K."/>
            <person name="Hosaka T."/>
            <person name="Shiwa Y."/>
            <person name="Fujita N."/>
            <person name="Miyazaki T."/>
            <person name="Yoshikawa H."/>
            <person name="Murakami K."/>
            <person name="Kasahara K."/>
            <person name="Inaoka T."/>
            <person name="Hiraga Y."/>
            <person name="Ochi K."/>
        </authorList>
    </citation>
    <scope>NUCLEOTIDE SEQUENCE [LARGE SCALE GENOMIC DNA]</scope>
    <source>
        <strain evidence="2 3">T-3040</strain>
    </source>
</reference>
<keyword evidence="1" id="KW-1133">Transmembrane helix</keyword>
<dbReference type="Gene3D" id="1.25.10.10">
    <property type="entry name" value="Leucine-rich Repeat Variant"/>
    <property type="match status" value="1"/>
</dbReference>
<dbReference type="InterPro" id="IPR011989">
    <property type="entry name" value="ARM-like"/>
</dbReference>